<dbReference type="RefSeq" id="XP_025370136.1">
    <property type="nucleotide sequence ID" value="XM_025510061.1"/>
</dbReference>
<proteinExistence type="predicted"/>
<dbReference type="EMBL" id="KZ819374">
    <property type="protein sequence ID" value="PWN42976.1"/>
    <property type="molecule type" value="Genomic_DNA"/>
</dbReference>
<sequence length="173" mass="17588">MSTSRGLAVSQSEGVAATRRGASSGPLTTCAPSQATAFSLGTGSNTSLRAQLRKERRREVSCASTSAGSEALKVAGSSDALASAATFGPSSVPPPTSSTAPLVSSRKRLAPNAAGHPLNAPKSRESVISSDEHRKPHRSHSPLPPAEPTSISAHEAQPPSSLPFDPDRSVSVA</sequence>
<feature type="compositionally biased region" description="Polar residues" evidence="1">
    <location>
        <begin position="1"/>
        <end position="13"/>
    </location>
</feature>
<keyword evidence="3" id="KW-1185">Reference proteome</keyword>
<name>A0A316VZH1_9BASI</name>
<feature type="region of interest" description="Disordered" evidence="1">
    <location>
        <begin position="1"/>
        <end position="173"/>
    </location>
</feature>
<gene>
    <name evidence="2" type="ORF">IE81DRAFT_107679</name>
</gene>
<feature type="compositionally biased region" description="Polar residues" evidence="1">
    <location>
        <begin position="25"/>
        <end position="49"/>
    </location>
</feature>
<dbReference type="Proteomes" id="UP000245783">
    <property type="component" value="Unassembled WGS sequence"/>
</dbReference>
<evidence type="ECO:0000313" key="2">
    <source>
        <dbReference type="EMBL" id="PWN42976.1"/>
    </source>
</evidence>
<organism evidence="2 3">
    <name type="scientific">Ceraceosorus guamensis</name>
    <dbReference type="NCBI Taxonomy" id="1522189"/>
    <lineage>
        <taxon>Eukaryota</taxon>
        <taxon>Fungi</taxon>
        <taxon>Dikarya</taxon>
        <taxon>Basidiomycota</taxon>
        <taxon>Ustilaginomycotina</taxon>
        <taxon>Exobasidiomycetes</taxon>
        <taxon>Ceraceosorales</taxon>
        <taxon>Ceraceosoraceae</taxon>
        <taxon>Ceraceosorus</taxon>
    </lineage>
</organism>
<dbReference type="GeneID" id="37031931"/>
<protein>
    <submittedName>
        <fullName evidence="2">Uncharacterized protein</fullName>
    </submittedName>
</protein>
<feature type="compositionally biased region" description="Basic and acidic residues" evidence="1">
    <location>
        <begin position="122"/>
        <end position="134"/>
    </location>
</feature>
<reference evidence="2 3" key="1">
    <citation type="journal article" date="2018" name="Mol. Biol. Evol.">
        <title>Broad Genomic Sampling Reveals a Smut Pathogenic Ancestry of the Fungal Clade Ustilaginomycotina.</title>
        <authorList>
            <person name="Kijpornyongpan T."/>
            <person name="Mondo S.J."/>
            <person name="Barry K."/>
            <person name="Sandor L."/>
            <person name="Lee J."/>
            <person name="Lipzen A."/>
            <person name="Pangilinan J."/>
            <person name="LaButti K."/>
            <person name="Hainaut M."/>
            <person name="Henrissat B."/>
            <person name="Grigoriev I.V."/>
            <person name="Spatafora J.W."/>
            <person name="Aime M.C."/>
        </authorList>
    </citation>
    <scope>NUCLEOTIDE SEQUENCE [LARGE SCALE GENOMIC DNA]</scope>
    <source>
        <strain evidence="2 3">MCA 4658</strain>
    </source>
</reference>
<accession>A0A316VZH1</accession>
<evidence type="ECO:0000256" key="1">
    <source>
        <dbReference type="SAM" id="MobiDB-lite"/>
    </source>
</evidence>
<evidence type="ECO:0000313" key="3">
    <source>
        <dbReference type="Proteomes" id="UP000245783"/>
    </source>
</evidence>
<dbReference type="AlphaFoldDB" id="A0A316VZH1"/>
<dbReference type="InParanoid" id="A0A316VZH1"/>